<comment type="caution">
    <text evidence="2">The sequence shown here is derived from an EMBL/GenBank/DDBJ whole genome shotgun (WGS) entry which is preliminary data.</text>
</comment>
<evidence type="ECO:0000256" key="1">
    <source>
        <dbReference type="SAM" id="MobiDB-lite"/>
    </source>
</evidence>
<feature type="region of interest" description="Disordered" evidence="1">
    <location>
        <begin position="555"/>
        <end position="578"/>
    </location>
</feature>
<feature type="compositionally biased region" description="Low complexity" evidence="1">
    <location>
        <begin position="100"/>
        <end position="127"/>
    </location>
</feature>
<feature type="region of interest" description="Disordered" evidence="1">
    <location>
        <begin position="183"/>
        <end position="257"/>
    </location>
</feature>
<feature type="region of interest" description="Disordered" evidence="1">
    <location>
        <begin position="83"/>
        <end position="134"/>
    </location>
</feature>
<sequence>MYYSRFTKVIIHHFMSKDPSIPRRNKINWHYVRDDSIFLTIKVVSRHQNTQQYGAMLPIELINDKIRNTKAYKEYYACATGEAAPKPKASTRRKKSGSDTSITPPTAITTPTTTVAAAKGKQPAKAKSPSDPSEMKELVLNQGFQMYPLMIQTKNSHGTLRMMKILMLKKRTKMTMKEIREMKEIAKTDEQDDAERGGDDDEESKSDEESDGDKTREEDSFDPIPRTPKDSEDDGNGEEDQSLRISEEERLNEEEEVDELYRDVDINQGRGLQLSQDIEDSHVTLTPVNPDGQQESSSVSSQFVTSMLNPTSDAGMESIFVTASSPVAPLKTSTPIMTPSIIATITTISHAPIPPTIIPSEVLQNLPTFDSVFRFEDRLKSLEANFSKYIQTNPFAEVVSNIPGIVHQYMNQQMTEAVQVAVQIQTNRLHDSYQRENDKFLRTIDENMKRIIKEQVKSQVKEQVLRILQRIEQSVNAQLEAEVLTRSSHSSRTSYAVAADLLEMELKKILIKKMEGNKSIQRLDKQRNLYKALVDAYEADKTILDSYGDTVILKRRRDDDDDQEEGPSAGSDRGSTIGFKSRQVSASESAFAEEPVQTISQMDEPSYPMFETGANDQTIVQSSQHPEWFSQPKKPPTPDRDWNKTLPAVQGSTQTWISELAKQIDSCSSYNELLDTPLDFSNFIMNWLRVDTLTPELLAGPTFDLMKGSCTSLIKLEYHLEEVLRSMWIHKPINYDKHALWGVSHWGWKRQQFYGFTVNRESAPDVYSKRRIIAVTDLKIVEWHSYKHLDWITVRRGDDKLYKFKEGDFKMLRLQDIKDMLLLLVQGKLSNLTIEERFAFNVSLRMFTRSIVIQRRVEDLQLGVESYQKRLNLTKPDMYRSDLKRKEAYTAYSNPRGFIYQNKDKKNRLMRIDELHKFSDGTLNDVRNALDNHLKGIRMQYLPQTIWRKGDKDRASAMIQAIDKMLKTRRIMRSLERFIGGILYEGDFRML</sequence>
<organism evidence="2">
    <name type="scientific">Tanacetum cinerariifolium</name>
    <name type="common">Dalmatian daisy</name>
    <name type="synonym">Chrysanthemum cinerariifolium</name>
    <dbReference type="NCBI Taxonomy" id="118510"/>
    <lineage>
        <taxon>Eukaryota</taxon>
        <taxon>Viridiplantae</taxon>
        <taxon>Streptophyta</taxon>
        <taxon>Embryophyta</taxon>
        <taxon>Tracheophyta</taxon>
        <taxon>Spermatophyta</taxon>
        <taxon>Magnoliopsida</taxon>
        <taxon>eudicotyledons</taxon>
        <taxon>Gunneridae</taxon>
        <taxon>Pentapetalae</taxon>
        <taxon>asterids</taxon>
        <taxon>campanulids</taxon>
        <taxon>Asterales</taxon>
        <taxon>Asteraceae</taxon>
        <taxon>Asteroideae</taxon>
        <taxon>Anthemideae</taxon>
        <taxon>Anthemidinae</taxon>
        <taxon>Tanacetum</taxon>
    </lineage>
</organism>
<feature type="compositionally biased region" description="Acidic residues" evidence="1">
    <location>
        <begin position="198"/>
        <end position="211"/>
    </location>
</feature>
<name>A0A699HXS8_TANCI</name>
<reference evidence="2" key="1">
    <citation type="journal article" date="2019" name="Sci. Rep.">
        <title>Draft genome of Tanacetum cinerariifolium, the natural source of mosquito coil.</title>
        <authorList>
            <person name="Yamashiro T."/>
            <person name="Shiraishi A."/>
            <person name="Satake H."/>
            <person name="Nakayama K."/>
        </authorList>
    </citation>
    <scope>NUCLEOTIDE SEQUENCE</scope>
</reference>
<dbReference type="EMBL" id="BKCJ010227261">
    <property type="protein sequence ID" value="GEY96722.1"/>
    <property type="molecule type" value="Genomic_DNA"/>
</dbReference>
<protein>
    <submittedName>
        <fullName evidence="2">Uncharacterized protein</fullName>
    </submittedName>
</protein>
<feature type="compositionally biased region" description="Basic and acidic residues" evidence="1">
    <location>
        <begin position="183"/>
        <end position="197"/>
    </location>
</feature>
<evidence type="ECO:0000313" key="2">
    <source>
        <dbReference type="EMBL" id="GEY96722.1"/>
    </source>
</evidence>
<feature type="region of interest" description="Disordered" evidence="1">
    <location>
        <begin position="622"/>
        <end position="641"/>
    </location>
</feature>
<dbReference type="AlphaFoldDB" id="A0A699HXS8"/>
<accession>A0A699HXS8</accession>
<feature type="compositionally biased region" description="Acidic residues" evidence="1">
    <location>
        <begin position="231"/>
        <end position="240"/>
    </location>
</feature>
<gene>
    <name evidence="2" type="ORF">Tci_468696</name>
</gene>
<proteinExistence type="predicted"/>